<name>A0A3P1WX07_9ACTN</name>
<sequence>MAERGLSNGVQAALLLPLAFSVLLGLLQWSLLLWAEAGARGAAGDIAWDAASLGARGTRRVSVDGLTSPEVDVRQEGTHTVVTVSGEAIRVVPFVDVSVAQKVRVPTERLG</sequence>
<proteinExistence type="predicted"/>
<evidence type="ECO:0000313" key="3">
    <source>
        <dbReference type="Proteomes" id="UP000280935"/>
    </source>
</evidence>
<dbReference type="EMBL" id="RQYT01000002">
    <property type="protein sequence ID" value="RRD51152.1"/>
    <property type="molecule type" value="Genomic_DNA"/>
</dbReference>
<feature type="transmembrane region" description="Helical" evidence="1">
    <location>
        <begin position="12"/>
        <end position="34"/>
    </location>
</feature>
<dbReference type="Proteomes" id="UP000280935">
    <property type="component" value="Unassembled WGS sequence"/>
</dbReference>
<comment type="caution">
    <text evidence="2">The sequence shown here is derived from an EMBL/GenBank/DDBJ whole genome shotgun (WGS) entry which is preliminary data.</text>
</comment>
<dbReference type="AlphaFoldDB" id="A0A3P1WX07"/>
<evidence type="ECO:0000313" key="2">
    <source>
        <dbReference type="EMBL" id="RRD51152.1"/>
    </source>
</evidence>
<accession>A0A3P1WX07</accession>
<evidence type="ECO:0008006" key="4">
    <source>
        <dbReference type="Google" id="ProtNLM"/>
    </source>
</evidence>
<organism evidence="2 3">
    <name type="scientific">Arachnia propionica</name>
    <dbReference type="NCBI Taxonomy" id="1750"/>
    <lineage>
        <taxon>Bacteria</taxon>
        <taxon>Bacillati</taxon>
        <taxon>Actinomycetota</taxon>
        <taxon>Actinomycetes</taxon>
        <taxon>Propionibacteriales</taxon>
        <taxon>Propionibacteriaceae</taxon>
        <taxon>Arachnia</taxon>
    </lineage>
</organism>
<keyword evidence="1" id="KW-1133">Transmembrane helix</keyword>
<protein>
    <recommendedName>
        <fullName evidence="4">TadE-like protein</fullName>
    </recommendedName>
</protein>
<dbReference type="OrthoDB" id="3478861at2"/>
<dbReference type="RefSeq" id="WP_125226744.1">
    <property type="nucleotide sequence ID" value="NZ_RQYT01000002.1"/>
</dbReference>
<evidence type="ECO:0000256" key="1">
    <source>
        <dbReference type="SAM" id="Phobius"/>
    </source>
</evidence>
<gene>
    <name evidence="2" type="ORF">EII35_01775</name>
</gene>
<keyword evidence="1" id="KW-0472">Membrane</keyword>
<reference evidence="2 3" key="1">
    <citation type="submission" date="2018-11" db="EMBL/GenBank/DDBJ databases">
        <title>Genomes From Bacteria Associated with the Canine Oral Cavity: a Test Case for Automated Genome-Based Taxonomic Assignment.</title>
        <authorList>
            <person name="Coil D.A."/>
            <person name="Jospin G."/>
            <person name="Darling A.E."/>
            <person name="Wallis C."/>
            <person name="Davis I.J."/>
            <person name="Harris S."/>
            <person name="Eisen J.A."/>
            <person name="Holcombe L.J."/>
            <person name="O'Flynn C."/>
        </authorList>
    </citation>
    <scope>NUCLEOTIDE SEQUENCE [LARGE SCALE GENOMIC DNA]</scope>
    <source>
        <strain evidence="2 3">OH2822_COT-296</strain>
    </source>
</reference>
<keyword evidence="1" id="KW-0812">Transmembrane</keyword>